<dbReference type="Pfam" id="PF00933">
    <property type="entry name" value="Glyco_hydro_3"/>
    <property type="match status" value="1"/>
</dbReference>
<comment type="similarity">
    <text evidence="2">Belongs to the glycosyl hydrolase 3 family.</text>
</comment>
<reference evidence="8" key="1">
    <citation type="submission" date="2020-01" db="EMBL/GenBank/DDBJ databases">
        <authorList>
            <person name="Rat A."/>
        </authorList>
    </citation>
    <scope>NUCLEOTIDE SEQUENCE</scope>
    <source>
        <strain evidence="8">LMG 31228</strain>
    </source>
</reference>
<dbReference type="Gene3D" id="3.20.20.300">
    <property type="entry name" value="Glycoside hydrolase, family 3, N-terminal domain"/>
    <property type="match status" value="1"/>
</dbReference>
<name>A0A9X9XD82_9PROT</name>
<feature type="domain" description="Glycoside hydrolase family 3 N-terminal" evidence="7">
    <location>
        <begin position="45"/>
        <end position="312"/>
    </location>
</feature>
<feature type="compositionally biased region" description="Basic residues" evidence="6">
    <location>
        <begin position="1"/>
        <end position="10"/>
    </location>
</feature>
<dbReference type="PROSITE" id="PS00775">
    <property type="entry name" value="GLYCOSYL_HYDROL_F3"/>
    <property type="match status" value="1"/>
</dbReference>
<keyword evidence="4 8" id="KW-0378">Hydrolase</keyword>
<dbReference type="InterPro" id="IPR017853">
    <property type="entry name" value="GH"/>
</dbReference>
<organism evidence="8 9">
    <name type="scientific">Neoroseomonas eburnea</name>
    <dbReference type="NCBI Taxonomy" id="1346889"/>
    <lineage>
        <taxon>Bacteria</taxon>
        <taxon>Pseudomonadati</taxon>
        <taxon>Pseudomonadota</taxon>
        <taxon>Alphaproteobacteria</taxon>
        <taxon>Acetobacterales</taxon>
        <taxon>Acetobacteraceae</taxon>
        <taxon>Neoroseomonas</taxon>
    </lineage>
</organism>
<dbReference type="EMBL" id="JAAEDL010000013">
    <property type="protein sequence ID" value="MBR0681668.1"/>
    <property type="molecule type" value="Genomic_DNA"/>
</dbReference>
<dbReference type="InterPro" id="IPR036962">
    <property type="entry name" value="Glyco_hydro_3_N_sf"/>
</dbReference>
<sequence length="372" mass="37972">MSRPRRRSASRRAPAACPASSSADPPRCIVTPRAAIVGLSGPSLTAEEAALLRARRPAGAILFARNVVAPAQLRALTAAIREALGEHAPILVDQEGGRVARLKPPHWEAFPAAAAFEGAPAPAARANALLLGAACVAEGLDVVCAPVLDLRLPGAHGVIGDRAFSAEPAEIARLGAAFVAGLQDAGAIPVIKHIPGHGRALADSHHELPRVGAPAAELAADIAPFRALACCGAWAMTAHVLYEAWDAALPATISPAVVRNVIRDEIGFDGVLVTDDLAMGALQGASNDLATAALAAGCDLVLHCTGRLADTAALLADCPRLTDRAAARMAAARAARDAFRDRDPGSLRALRDAMLGARTAGPAGADPTAREA</sequence>
<feature type="compositionally biased region" description="Low complexity" evidence="6">
    <location>
        <begin position="11"/>
        <end position="24"/>
    </location>
</feature>
<evidence type="ECO:0000256" key="2">
    <source>
        <dbReference type="ARBA" id="ARBA00005336"/>
    </source>
</evidence>
<dbReference type="Proteomes" id="UP001138709">
    <property type="component" value="Unassembled WGS sequence"/>
</dbReference>
<dbReference type="PANTHER" id="PTHR30480:SF13">
    <property type="entry name" value="BETA-HEXOSAMINIDASE"/>
    <property type="match status" value="1"/>
</dbReference>
<dbReference type="PANTHER" id="PTHR30480">
    <property type="entry name" value="BETA-HEXOSAMINIDASE-RELATED"/>
    <property type="match status" value="1"/>
</dbReference>
<comment type="catalytic activity">
    <reaction evidence="1">
        <text>Hydrolysis of terminal non-reducing N-acetyl-D-hexosamine residues in N-acetyl-beta-D-hexosaminides.</text>
        <dbReference type="EC" id="3.2.1.52"/>
    </reaction>
</comment>
<dbReference type="GO" id="GO:0009254">
    <property type="term" value="P:peptidoglycan turnover"/>
    <property type="evidence" value="ECO:0007669"/>
    <property type="project" value="TreeGrafter"/>
</dbReference>
<evidence type="ECO:0000256" key="1">
    <source>
        <dbReference type="ARBA" id="ARBA00001231"/>
    </source>
</evidence>
<dbReference type="InterPro" id="IPR019800">
    <property type="entry name" value="Glyco_hydro_3_AS"/>
</dbReference>
<keyword evidence="5 8" id="KW-0326">Glycosidase</keyword>
<feature type="region of interest" description="Disordered" evidence="6">
    <location>
        <begin position="1"/>
        <end position="24"/>
    </location>
</feature>
<dbReference type="EC" id="3.2.1.52" evidence="3"/>
<evidence type="ECO:0000313" key="8">
    <source>
        <dbReference type="EMBL" id="MBR0681668.1"/>
    </source>
</evidence>
<evidence type="ECO:0000256" key="5">
    <source>
        <dbReference type="ARBA" id="ARBA00023295"/>
    </source>
</evidence>
<dbReference type="GO" id="GO:0004563">
    <property type="term" value="F:beta-N-acetylhexosaminidase activity"/>
    <property type="evidence" value="ECO:0007669"/>
    <property type="project" value="UniProtKB-EC"/>
</dbReference>
<dbReference type="AlphaFoldDB" id="A0A9X9XD82"/>
<evidence type="ECO:0000256" key="4">
    <source>
        <dbReference type="ARBA" id="ARBA00022801"/>
    </source>
</evidence>
<dbReference type="InterPro" id="IPR001764">
    <property type="entry name" value="Glyco_hydro_3_N"/>
</dbReference>
<protein>
    <recommendedName>
        <fullName evidence="3">beta-N-acetylhexosaminidase</fullName>
        <ecNumber evidence="3">3.2.1.52</ecNumber>
    </recommendedName>
</protein>
<dbReference type="GO" id="GO:0005975">
    <property type="term" value="P:carbohydrate metabolic process"/>
    <property type="evidence" value="ECO:0007669"/>
    <property type="project" value="InterPro"/>
</dbReference>
<comment type="caution">
    <text evidence="8">The sequence shown here is derived from an EMBL/GenBank/DDBJ whole genome shotgun (WGS) entry which is preliminary data.</text>
</comment>
<evidence type="ECO:0000256" key="3">
    <source>
        <dbReference type="ARBA" id="ARBA00012663"/>
    </source>
</evidence>
<evidence type="ECO:0000259" key="7">
    <source>
        <dbReference type="Pfam" id="PF00933"/>
    </source>
</evidence>
<reference evidence="8" key="2">
    <citation type="journal article" date="2021" name="Syst. Appl. Microbiol.">
        <title>Roseomonas hellenica sp. nov., isolated from roots of wild-growing Alkanna tinctoria.</title>
        <authorList>
            <person name="Rat A."/>
            <person name="Naranjo H.D."/>
            <person name="Lebbe L."/>
            <person name="Cnockaert M."/>
            <person name="Krigas N."/>
            <person name="Grigoriadou K."/>
            <person name="Maloupa E."/>
            <person name="Willems A."/>
        </authorList>
    </citation>
    <scope>NUCLEOTIDE SEQUENCE</scope>
    <source>
        <strain evidence="8">LMG 31228</strain>
    </source>
</reference>
<dbReference type="NCBIfam" id="NF003740">
    <property type="entry name" value="PRK05337.1"/>
    <property type="match status" value="1"/>
</dbReference>
<keyword evidence="9" id="KW-1185">Reference proteome</keyword>
<accession>A0A9X9XD82</accession>
<evidence type="ECO:0000256" key="6">
    <source>
        <dbReference type="SAM" id="MobiDB-lite"/>
    </source>
</evidence>
<proteinExistence type="inferred from homology"/>
<dbReference type="SUPFAM" id="SSF51445">
    <property type="entry name" value="(Trans)glycosidases"/>
    <property type="match status" value="1"/>
</dbReference>
<evidence type="ECO:0000313" key="9">
    <source>
        <dbReference type="Proteomes" id="UP001138709"/>
    </source>
</evidence>
<dbReference type="InterPro" id="IPR050226">
    <property type="entry name" value="NagZ_Beta-hexosaminidase"/>
</dbReference>
<gene>
    <name evidence="8" type="primary">nagZ</name>
    <name evidence="8" type="ORF">GXW74_14325</name>
</gene>